<keyword evidence="2" id="KW-1185">Reference proteome</keyword>
<dbReference type="STRING" id="1073325.SAMN05444483_10983"/>
<reference evidence="2" key="1">
    <citation type="submission" date="2016-11" db="EMBL/GenBank/DDBJ databases">
        <authorList>
            <person name="Varghese N."/>
            <person name="Submissions S."/>
        </authorList>
    </citation>
    <scope>NUCLEOTIDE SEQUENCE [LARGE SCALE GENOMIC DNA]</scope>
    <source>
        <strain evidence="2">DSM 24579</strain>
    </source>
</reference>
<accession>A0A1M5J289</accession>
<protein>
    <submittedName>
        <fullName evidence="1">Uncharacterized protein</fullName>
    </submittedName>
</protein>
<dbReference type="Proteomes" id="UP000183945">
    <property type="component" value="Unassembled WGS sequence"/>
</dbReference>
<name>A0A1M5J289_SALEC</name>
<sequence length="73" mass="8401">MICTMKNLLRKLGLMMGWKQKDQISLDEYIVSIRPKRIELSRTAIPVYDEDIIHSRRNNDDNGPEEAGCLVPA</sequence>
<organism evidence="1 2">
    <name type="scientific">Salegentibacter echinorum</name>
    <dbReference type="NCBI Taxonomy" id="1073325"/>
    <lineage>
        <taxon>Bacteria</taxon>
        <taxon>Pseudomonadati</taxon>
        <taxon>Bacteroidota</taxon>
        <taxon>Flavobacteriia</taxon>
        <taxon>Flavobacteriales</taxon>
        <taxon>Flavobacteriaceae</taxon>
        <taxon>Salegentibacter</taxon>
    </lineage>
</organism>
<dbReference type="EMBL" id="FQVT01000009">
    <property type="protein sequence ID" value="SHG34621.1"/>
    <property type="molecule type" value="Genomic_DNA"/>
</dbReference>
<dbReference type="AlphaFoldDB" id="A0A1M5J289"/>
<gene>
    <name evidence="1" type="ORF">SAMN05444483_10983</name>
</gene>
<evidence type="ECO:0000313" key="1">
    <source>
        <dbReference type="EMBL" id="SHG34621.1"/>
    </source>
</evidence>
<evidence type="ECO:0000313" key="2">
    <source>
        <dbReference type="Proteomes" id="UP000183945"/>
    </source>
</evidence>
<proteinExistence type="predicted"/>